<dbReference type="EMBL" id="BFAD01000005">
    <property type="protein sequence ID" value="GBE83935.1"/>
    <property type="molecule type" value="Genomic_DNA"/>
</dbReference>
<feature type="transmembrane region" description="Helical" evidence="1">
    <location>
        <begin position="46"/>
        <end position="63"/>
    </location>
</feature>
<protein>
    <submittedName>
        <fullName evidence="2">Uncharacterized protein</fullName>
    </submittedName>
</protein>
<keyword evidence="1" id="KW-0472">Membrane</keyword>
<comment type="caution">
    <text evidence="2">The sequence shown here is derived from an EMBL/GenBank/DDBJ whole genome shotgun (WGS) entry which is preliminary data.</text>
</comment>
<organism evidence="2 3">
    <name type="scientific">Sparassis crispa</name>
    <dbReference type="NCBI Taxonomy" id="139825"/>
    <lineage>
        <taxon>Eukaryota</taxon>
        <taxon>Fungi</taxon>
        <taxon>Dikarya</taxon>
        <taxon>Basidiomycota</taxon>
        <taxon>Agaricomycotina</taxon>
        <taxon>Agaricomycetes</taxon>
        <taxon>Polyporales</taxon>
        <taxon>Sparassidaceae</taxon>
        <taxon>Sparassis</taxon>
    </lineage>
</organism>
<keyword evidence="1" id="KW-1133">Transmembrane helix</keyword>
<keyword evidence="3" id="KW-1185">Reference proteome</keyword>
<dbReference type="AlphaFoldDB" id="A0A401GNY6"/>
<gene>
    <name evidence="2" type="ORF">SCP_0509940</name>
</gene>
<dbReference type="OrthoDB" id="2756573at2759"/>
<name>A0A401GNY6_9APHY</name>
<proteinExistence type="predicted"/>
<accession>A0A401GNY6</accession>
<dbReference type="RefSeq" id="XP_027614848.1">
    <property type="nucleotide sequence ID" value="XM_027759047.1"/>
</dbReference>
<evidence type="ECO:0000256" key="1">
    <source>
        <dbReference type="SAM" id="Phobius"/>
    </source>
</evidence>
<evidence type="ECO:0000313" key="2">
    <source>
        <dbReference type="EMBL" id="GBE83935.1"/>
    </source>
</evidence>
<keyword evidence="1" id="KW-0812">Transmembrane</keyword>
<dbReference type="Proteomes" id="UP000287166">
    <property type="component" value="Unassembled WGS sequence"/>
</dbReference>
<dbReference type="GeneID" id="38780852"/>
<feature type="transmembrane region" description="Helical" evidence="1">
    <location>
        <begin position="12"/>
        <end position="34"/>
    </location>
</feature>
<reference evidence="2 3" key="1">
    <citation type="journal article" date="2018" name="Sci. Rep.">
        <title>Genome sequence of the cauliflower mushroom Sparassis crispa (Hanabiratake) and its association with beneficial usage.</title>
        <authorList>
            <person name="Kiyama R."/>
            <person name="Furutani Y."/>
            <person name="Kawaguchi K."/>
            <person name="Nakanishi T."/>
        </authorList>
    </citation>
    <scope>NUCLEOTIDE SEQUENCE [LARGE SCALE GENOMIC DNA]</scope>
</reference>
<dbReference type="InParanoid" id="A0A401GNY6"/>
<evidence type="ECO:0000313" key="3">
    <source>
        <dbReference type="Proteomes" id="UP000287166"/>
    </source>
</evidence>
<sequence length="106" mass="12128">MDVKLRRMMPITSVLLSEGTTCFMCLLILNVIGLAVWKNDYYSNPMTMWIGIFTAIMTCRFMLDLRRAANSKDRSCFSQMTTIAFTQPTDSSTTDFDTDSTELRLD</sequence>